<dbReference type="EMBL" id="CAJVPI010002350">
    <property type="protein sequence ID" value="CAG8641636.1"/>
    <property type="molecule type" value="Genomic_DNA"/>
</dbReference>
<evidence type="ECO:0000313" key="3">
    <source>
        <dbReference type="Proteomes" id="UP000789739"/>
    </source>
</evidence>
<reference evidence="2" key="1">
    <citation type="submission" date="2021-06" db="EMBL/GenBank/DDBJ databases">
        <authorList>
            <person name="Kallberg Y."/>
            <person name="Tangrot J."/>
            <person name="Rosling A."/>
        </authorList>
    </citation>
    <scope>NUCLEOTIDE SEQUENCE</scope>
    <source>
        <strain evidence="2">BR232B</strain>
    </source>
</reference>
<keyword evidence="3" id="KW-1185">Reference proteome</keyword>
<proteinExistence type="predicted"/>
<sequence>MKSSRNITQQEGHINWMLSCLDPSPLAFFRYICPAHRVRAIEKYHKVLNLALNETDDSELKIKLQEKKETLGEEKIQKDWETWMQERTAILVRRNVRNTNLNLHKEISSLSLNKDESLIKDANLDISEEDQEDQEEEDINEIEEFYISKGDDDKVYKDGIGDDDIDDNFIERREEKQPTTRRLWVLKSGTNVGDELAKYVKTIPEAHKCLNLAYWNILDLTEDTQIKPFFSADDWEEINESFKKEVKLVESDIPDVVEYFFDEVEKVSKKNDEYIINAIDDLTPEMIERNRNVKFSDEEKEIFNGLRRAVITYAENLKDLEVPISEADFDNSFTNMLTKRFLNKRDLKMDVGEIACWASARRRNEGRSIVLRARIGQKCDFRGTLKNSINNLEAIIGLRSGGLPVAHRKKVHEDRADLSVAMRDVLYNFFKTNPNASGNELHSTYVLGIQSWGWIHEVYGMDCKATNVLRLGRLSQKKMPNTLKTLAVLEGFYATMSDIRSTLKIICDHTNGVSLSDSRLHRERKRKIPVYSEQSGLFGEPSSSPIKKGKENARLMARINELEQIAKEKDELEVRIVELEQTTKLSQTENAELKNEIAKLKRAVKNIISII</sequence>
<feature type="coiled-coil region" evidence="1">
    <location>
        <begin position="552"/>
        <end position="610"/>
    </location>
</feature>
<accession>A0A9N9DNN6</accession>
<name>A0A9N9DNN6_9GLOM</name>
<dbReference type="AlphaFoldDB" id="A0A9N9DNN6"/>
<evidence type="ECO:0000313" key="2">
    <source>
        <dbReference type="EMBL" id="CAG8641636.1"/>
    </source>
</evidence>
<protein>
    <submittedName>
        <fullName evidence="2">1775_t:CDS:1</fullName>
    </submittedName>
</protein>
<gene>
    <name evidence="2" type="ORF">PBRASI_LOCUS9808</name>
</gene>
<dbReference type="Proteomes" id="UP000789739">
    <property type="component" value="Unassembled WGS sequence"/>
</dbReference>
<comment type="caution">
    <text evidence="2">The sequence shown here is derived from an EMBL/GenBank/DDBJ whole genome shotgun (WGS) entry which is preliminary data.</text>
</comment>
<dbReference type="OrthoDB" id="2423521at2759"/>
<keyword evidence="1" id="KW-0175">Coiled coil</keyword>
<evidence type="ECO:0000256" key="1">
    <source>
        <dbReference type="SAM" id="Coils"/>
    </source>
</evidence>
<organism evidence="2 3">
    <name type="scientific">Paraglomus brasilianum</name>
    <dbReference type="NCBI Taxonomy" id="144538"/>
    <lineage>
        <taxon>Eukaryota</taxon>
        <taxon>Fungi</taxon>
        <taxon>Fungi incertae sedis</taxon>
        <taxon>Mucoromycota</taxon>
        <taxon>Glomeromycotina</taxon>
        <taxon>Glomeromycetes</taxon>
        <taxon>Paraglomerales</taxon>
        <taxon>Paraglomeraceae</taxon>
        <taxon>Paraglomus</taxon>
    </lineage>
</organism>